<keyword evidence="10" id="KW-0762">Sugar transport</keyword>
<dbReference type="OrthoDB" id="6133115at2759"/>
<dbReference type="InterPro" id="IPR036259">
    <property type="entry name" value="MFS_trans_sf"/>
</dbReference>
<feature type="transmembrane region" description="Helical" evidence="7">
    <location>
        <begin position="119"/>
        <end position="141"/>
    </location>
</feature>
<accession>A0A0H2R896</accession>
<feature type="transmembrane region" description="Helical" evidence="7">
    <location>
        <begin position="342"/>
        <end position="361"/>
    </location>
</feature>
<dbReference type="PANTHER" id="PTHR48022">
    <property type="entry name" value="PLASTIDIC GLUCOSE TRANSPORTER 4"/>
    <property type="match status" value="1"/>
</dbReference>
<feature type="transmembrane region" description="Helical" evidence="7">
    <location>
        <begin position="317"/>
        <end position="335"/>
    </location>
</feature>
<feature type="transmembrane region" description="Helical" evidence="7">
    <location>
        <begin position="442"/>
        <end position="461"/>
    </location>
</feature>
<dbReference type="InterPro" id="IPR050360">
    <property type="entry name" value="MFS_Sugar_Transporters"/>
</dbReference>
<reference evidence="10 11" key="1">
    <citation type="submission" date="2015-04" db="EMBL/GenBank/DDBJ databases">
        <title>Complete genome sequence of Schizopora paradoxa KUC8140, a cosmopolitan wood degrader in East Asia.</title>
        <authorList>
            <consortium name="DOE Joint Genome Institute"/>
            <person name="Min B."/>
            <person name="Park H."/>
            <person name="Jang Y."/>
            <person name="Kim J.-J."/>
            <person name="Kim K.H."/>
            <person name="Pangilinan J."/>
            <person name="Lipzen A."/>
            <person name="Riley R."/>
            <person name="Grigoriev I.V."/>
            <person name="Spatafora J.W."/>
            <person name="Choi I.-G."/>
        </authorList>
    </citation>
    <scope>NUCLEOTIDE SEQUENCE [LARGE SCALE GENOMIC DNA]</scope>
    <source>
        <strain evidence="10 11">KUC8140</strain>
    </source>
</reference>
<feature type="signal peptide" evidence="8">
    <location>
        <begin position="1"/>
        <end position="38"/>
    </location>
</feature>
<feature type="transmembrane region" description="Helical" evidence="7">
    <location>
        <begin position="411"/>
        <end position="430"/>
    </location>
</feature>
<feature type="domain" description="Major facilitator superfamily (MFS) profile" evidence="9">
    <location>
        <begin position="27"/>
        <end position="464"/>
    </location>
</feature>
<dbReference type="PANTHER" id="PTHR48022:SF31">
    <property type="entry name" value="HEXOSE TRANSPORTER"/>
    <property type="match status" value="1"/>
</dbReference>
<evidence type="ECO:0000256" key="5">
    <source>
        <dbReference type="ARBA" id="ARBA00022989"/>
    </source>
</evidence>
<feature type="transmembrane region" description="Helical" evidence="7">
    <location>
        <begin position="182"/>
        <end position="205"/>
    </location>
</feature>
<sequence length="512" mass="55852">MGFTRSPSGTWMPSYVPRSSVFISLLLVFCSAVQSTTGGYDGSMLNGLNILPSYTDYFNLNAATTGLQTASVFIGGALGPLISGVATDRLGRRLALFWGSVIILLGVLLQTAAQNIAMFVIARIVLGFGSTLSGAAGAVYLSETSPPHWRAWTVGLFNDFYYVGGLLAAGITLGTSTWNSTWAWRCPSLLQGIFSVICIVIIPFLPESPRWLAYRGLSKEAHTVLAQTNADGDLNSPLVKVQFQEITDQLEWEKTVGQNIKWTQLFKDAKSRRRTALAASPAVFSVIAGNVISSYYFGTELANAGITSSTAQLQANVVLNAWSLLCCLVGTHLCAKWGRRPTGLLTQALCALFMFLIGGLTKRYGNTTFTPGIYGTVACVFLFQGSYSIGWTPLLYLYAPEIFNYSMRANGMAFLQFLNNAFAVLFVYVMPIGLVNIGWKLYFINASWDVLILVIMALTWIETKGKSLEEIDILFEGEKHSTVPDVEDVLQDKYAPSVSVQHVDEKSGGDFK</sequence>
<dbReference type="SUPFAM" id="SSF103473">
    <property type="entry name" value="MFS general substrate transporter"/>
    <property type="match status" value="1"/>
</dbReference>
<evidence type="ECO:0000256" key="1">
    <source>
        <dbReference type="ARBA" id="ARBA00004141"/>
    </source>
</evidence>
<dbReference type="EMBL" id="KQ086108">
    <property type="protein sequence ID" value="KLO08055.1"/>
    <property type="molecule type" value="Genomic_DNA"/>
</dbReference>
<evidence type="ECO:0000256" key="8">
    <source>
        <dbReference type="SAM" id="SignalP"/>
    </source>
</evidence>
<gene>
    <name evidence="10" type="ORF">SCHPADRAFT_908929</name>
</gene>
<feature type="chain" id="PRO_5005201567" evidence="8">
    <location>
        <begin position="39"/>
        <end position="512"/>
    </location>
</feature>
<keyword evidence="6 7" id="KW-0472">Membrane</keyword>
<evidence type="ECO:0000256" key="6">
    <source>
        <dbReference type="ARBA" id="ARBA00023136"/>
    </source>
</evidence>
<dbReference type="Proteomes" id="UP000053477">
    <property type="component" value="Unassembled WGS sequence"/>
</dbReference>
<dbReference type="PROSITE" id="PS50850">
    <property type="entry name" value="MFS"/>
    <property type="match status" value="1"/>
</dbReference>
<dbReference type="FunFam" id="1.20.1250.20:FF:000134">
    <property type="entry name" value="MFS sugar transporter protein"/>
    <property type="match status" value="1"/>
</dbReference>
<dbReference type="InParanoid" id="A0A0H2R896"/>
<keyword evidence="11" id="KW-1185">Reference proteome</keyword>
<keyword evidence="4 7" id="KW-0812">Transmembrane</keyword>
<feature type="transmembrane region" description="Helical" evidence="7">
    <location>
        <begin position="373"/>
        <end position="399"/>
    </location>
</feature>
<dbReference type="GO" id="GO:0005351">
    <property type="term" value="F:carbohydrate:proton symporter activity"/>
    <property type="evidence" value="ECO:0007669"/>
    <property type="project" value="TreeGrafter"/>
</dbReference>
<organism evidence="10 11">
    <name type="scientific">Schizopora paradoxa</name>
    <dbReference type="NCBI Taxonomy" id="27342"/>
    <lineage>
        <taxon>Eukaryota</taxon>
        <taxon>Fungi</taxon>
        <taxon>Dikarya</taxon>
        <taxon>Basidiomycota</taxon>
        <taxon>Agaricomycotina</taxon>
        <taxon>Agaricomycetes</taxon>
        <taxon>Hymenochaetales</taxon>
        <taxon>Schizoporaceae</taxon>
        <taxon>Schizopora</taxon>
    </lineage>
</organism>
<feature type="transmembrane region" description="Helical" evidence="7">
    <location>
        <begin position="59"/>
        <end position="82"/>
    </location>
</feature>
<comment type="similarity">
    <text evidence="2">Belongs to the major facilitator superfamily. Sugar transporter (TC 2.A.1.1) family.</text>
</comment>
<name>A0A0H2R896_9AGAM</name>
<dbReference type="GO" id="GO:0016020">
    <property type="term" value="C:membrane"/>
    <property type="evidence" value="ECO:0007669"/>
    <property type="project" value="UniProtKB-SubCell"/>
</dbReference>
<evidence type="ECO:0000256" key="7">
    <source>
        <dbReference type="SAM" id="Phobius"/>
    </source>
</evidence>
<keyword evidence="5 7" id="KW-1133">Transmembrane helix</keyword>
<comment type="subcellular location">
    <subcellularLocation>
        <location evidence="1">Membrane</location>
        <topology evidence="1">Multi-pass membrane protein</topology>
    </subcellularLocation>
</comment>
<keyword evidence="8" id="KW-0732">Signal</keyword>
<dbReference type="STRING" id="27342.A0A0H2R896"/>
<dbReference type="InterPro" id="IPR005828">
    <property type="entry name" value="MFS_sugar_transport-like"/>
</dbReference>
<dbReference type="InterPro" id="IPR020846">
    <property type="entry name" value="MFS_dom"/>
</dbReference>
<evidence type="ECO:0000313" key="10">
    <source>
        <dbReference type="EMBL" id="KLO08055.1"/>
    </source>
</evidence>
<proteinExistence type="inferred from homology"/>
<evidence type="ECO:0000256" key="4">
    <source>
        <dbReference type="ARBA" id="ARBA00022692"/>
    </source>
</evidence>
<dbReference type="Gene3D" id="1.20.1250.20">
    <property type="entry name" value="MFS general substrate transporter like domains"/>
    <property type="match status" value="1"/>
</dbReference>
<protein>
    <submittedName>
        <fullName evidence="10">Putative sugar transporter</fullName>
    </submittedName>
</protein>
<feature type="transmembrane region" description="Helical" evidence="7">
    <location>
        <begin position="94"/>
        <end position="113"/>
    </location>
</feature>
<evidence type="ECO:0000256" key="3">
    <source>
        <dbReference type="ARBA" id="ARBA00022448"/>
    </source>
</evidence>
<evidence type="ECO:0000256" key="2">
    <source>
        <dbReference type="ARBA" id="ARBA00010992"/>
    </source>
</evidence>
<feature type="transmembrane region" description="Helical" evidence="7">
    <location>
        <begin position="276"/>
        <end position="297"/>
    </location>
</feature>
<dbReference type="Pfam" id="PF00083">
    <property type="entry name" value="Sugar_tr"/>
    <property type="match status" value="1"/>
</dbReference>
<evidence type="ECO:0000313" key="11">
    <source>
        <dbReference type="Proteomes" id="UP000053477"/>
    </source>
</evidence>
<feature type="transmembrane region" description="Helical" evidence="7">
    <location>
        <begin position="153"/>
        <end position="176"/>
    </location>
</feature>
<dbReference type="AlphaFoldDB" id="A0A0H2R896"/>
<evidence type="ECO:0000259" key="9">
    <source>
        <dbReference type="PROSITE" id="PS50850"/>
    </source>
</evidence>
<keyword evidence="3" id="KW-0813">Transport</keyword>